<organism evidence="1 2">
    <name type="scientific">Orbilia brochopaga</name>
    <dbReference type="NCBI Taxonomy" id="3140254"/>
    <lineage>
        <taxon>Eukaryota</taxon>
        <taxon>Fungi</taxon>
        <taxon>Dikarya</taxon>
        <taxon>Ascomycota</taxon>
        <taxon>Pezizomycotina</taxon>
        <taxon>Orbiliomycetes</taxon>
        <taxon>Orbiliales</taxon>
        <taxon>Orbiliaceae</taxon>
        <taxon>Orbilia</taxon>
    </lineage>
</organism>
<name>A0AAV9TYA9_9PEZI</name>
<sequence>MTTVEQAIAIAQENLYKVFGALSHEERLQSLARLWHPNGIFIDPLDVASTHEDISNIIGKLQVGKEDWVFSELAPVDVAAPAGTEIVVARLKWGYGKPEEKPVVTGLDVVSVKEGKIERLYTFLDTTP</sequence>
<accession>A0AAV9TYA9</accession>
<proteinExistence type="predicted"/>
<gene>
    <name evidence="1" type="ORF">TWF696_003264</name>
</gene>
<keyword evidence="2" id="KW-1185">Reference proteome</keyword>
<comment type="caution">
    <text evidence="1">The sequence shown here is derived from an EMBL/GenBank/DDBJ whole genome shotgun (WGS) entry which is preliminary data.</text>
</comment>
<dbReference type="Proteomes" id="UP001375240">
    <property type="component" value="Unassembled WGS sequence"/>
</dbReference>
<evidence type="ECO:0000313" key="2">
    <source>
        <dbReference type="Proteomes" id="UP001375240"/>
    </source>
</evidence>
<dbReference type="AlphaFoldDB" id="A0AAV9TYA9"/>
<dbReference type="Gene3D" id="3.10.450.50">
    <property type="match status" value="1"/>
</dbReference>
<dbReference type="SUPFAM" id="SSF54427">
    <property type="entry name" value="NTF2-like"/>
    <property type="match status" value="1"/>
</dbReference>
<evidence type="ECO:0008006" key="3">
    <source>
        <dbReference type="Google" id="ProtNLM"/>
    </source>
</evidence>
<evidence type="ECO:0000313" key="1">
    <source>
        <dbReference type="EMBL" id="KAK6331199.1"/>
    </source>
</evidence>
<dbReference type="EMBL" id="JAVHNQ010000016">
    <property type="protein sequence ID" value="KAK6331199.1"/>
    <property type="molecule type" value="Genomic_DNA"/>
</dbReference>
<protein>
    <recommendedName>
        <fullName evidence="3">SnoaL-like domain-containing protein</fullName>
    </recommendedName>
</protein>
<reference evidence="1 2" key="1">
    <citation type="submission" date="2019-10" db="EMBL/GenBank/DDBJ databases">
        <authorList>
            <person name="Palmer J.M."/>
        </authorList>
    </citation>
    <scope>NUCLEOTIDE SEQUENCE [LARGE SCALE GENOMIC DNA]</scope>
    <source>
        <strain evidence="1 2">TWF696</strain>
    </source>
</reference>
<dbReference type="InterPro" id="IPR032710">
    <property type="entry name" value="NTF2-like_dom_sf"/>
</dbReference>